<feature type="non-terminal residue" evidence="4">
    <location>
        <position position="33"/>
    </location>
</feature>
<evidence type="ECO:0000313" key="4">
    <source>
        <dbReference type="EMBL" id="CAF5005215.1"/>
    </source>
</evidence>
<organism evidence="4 5">
    <name type="scientific">Rotaria magnacalcarata</name>
    <dbReference type="NCBI Taxonomy" id="392030"/>
    <lineage>
        <taxon>Eukaryota</taxon>
        <taxon>Metazoa</taxon>
        <taxon>Spiralia</taxon>
        <taxon>Gnathifera</taxon>
        <taxon>Rotifera</taxon>
        <taxon>Eurotatoria</taxon>
        <taxon>Bdelloidea</taxon>
        <taxon>Philodinida</taxon>
        <taxon>Philodinidae</taxon>
        <taxon>Rotaria</taxon>
    </lineage>
</organism>
<feature type="region of interest" description="Disordered" evidence="1">
    <location>
        <begin position="1"/>
        <end position="33"/>
    </location>
</feature>
<sequence length="33" mass="3606">MDNSGSGGEDDLDDNAKKRQKKRGIFPKVATNI</sequence>
<evidence type="ECO:0000313" key="3">
    <source>
        <dbReference type="EMBL" id="CAF4523970.1"/>
    </source>
</evidence>
<dbReference type="EMBL" id="CAJOBH010053657">
    <property type="protein sequence ID" value="CAF4390739.1"/>
    <property type="molecule type" value="Genomic_DNA"/>
</dbReference>
<comment type="caution">
    <text evidence="4">The sequence shown here is derived from an EMBL/GenBank/DDBJ whole genome shotgun (WGS) entry which is preliminary data.</text>
</comment>
<protein>
    <submittedName>
        <fullName evidence="4">Uncharacterized protein</fullName>
    </submittedName>
</protein>
<dbReference type="AlphaFoldDB" id="A0A8S3DU67"/>
<dbReference type="EMBL" id="CAJOBJ010208906">
    <property type="protein sequence ID" value="CAF5005215.1"/>
    <property type="molecule type" value="Genomic_DNA"/>
</dbReference>
<name>A0A8S3DU67_9BILA</name>
<gene>
    <name evidence="2" type="ORF">BYL167_LOCUS31135</name>
    <name evidence="3" type="ORF">GIL414_LOCUS35746</name>
    <name evidence="4" type="ORF">GIL414_LOCUS57502</name>
</gene>
<evidence type="ECO:0000313" key="5">
    <source>
        <dbReference type="Proteomes" id="UP000681720"/>
    </source>
</evidence>
<dbReference type="Proteomes" id="UP000681720">
    <property type="component" value="Unassembled WGS sequence"/>
</dbReference>
<evidence type="ECO:0000313" key="2">
    <source>
        <dbReference type="EMBL" id="CAF4390739.1"/>
    </source>
</evidence>
<accession>A0A8S3DU67</accession>
<dbReference type="Proteomes" id="UP000681967">
    <property type="component" value="Unassembled WGS sequence"/>
</dbReference>
<dbReference type="EMBL" id="CAJOBJ010086825">
    <property type="protein sequence ID" value="CAF4523970.1"/>
    <property type="molecule type" value="Genomic_DNA"/>
</dbReference>
<evidence type="ECO:0000256" key="1">
    <source>
        <dbReference type="SAM" id="MobiDB-lite"/>
    </source>
</evidence>
<reference evidence="4" key="1">
    <citation type="submission" date="2021-02" db="EMBL/GenBank/DDBJ databases">
        <authorList>
            <person name="Nowell W R."/>
        </authorList>
    </citation>
    <scope>NUCLEOTIDE SEQUENCE</scope>
</reference>
<proteinExistence type="predicted"/>